<evidence type="ECO:0000256" key="11">
    <source>
        <dbReference type="SAM" id="MobiDB-lite"/>
    </source>
</evidence>
<dbReference type="EMBL" id="CP009910">
    <property type="protein sequence ID" value="AJA89904.1"/>
    <property type="molecule type" value="Genomic_DNA"/>
</dbReference>
<name>A0A0A7UUI3_9SPIR</name>
<dbReference type="PRINTS" id="PR01651">
    <property type="entry name" value="SECGEXPORT"/>
</dbReference>
<comment type="subcellular location">
    <subcellularLocation>
        <location evidence="1 10">Cell membrane</location>
        <topology evidence="1 10">Multi-pass membrane protein</topology>
    </subcellularLocation>
</comment>
<comment type="similarity">
    <text evidence="2 10">Belongs to the SecG family.</text>
</comment>
<evidence type="ECO:0000256" key="8">
    <source>
        <dbReference type="ARBA" id="ARBA00023010"/>
    </source>
</evidence>
<dbReference type="InterPro" id="IPR004692">
    <property type="entry name" value="SecG"/>
</dbReference>
<evidence type="ECO:0000256" key="1">
    <source>
        <dbReference type="ARBA" id="ARBA00004651"/>
    </source>
</evidence>
<protein>
    <recommendedName>
        <fullName evidence="10">Protein-export membrane protein SecG</fullName>
    </recommendedName>
</protein>
<dbReference type="GO" id="GO:0065002">
    <property type="term" value="P:intracellular protein transmembrane transport"/>
    <property type="evidence" value="ECO:0007669"/>
    <property type="project" value="TreeGrafter"/>
</dbReference>
<dbReference type="GO" id="GO:0009306">
    <property type="term" value="P:protein secretion"/>
    <property type="evidence" value="ECO:0007669"/>
    <property type="project" value="UniProtKB-UniRule"/>
</dbReference>
<dbReference type="PANTHER" id="PTHR34182">
    <property type="entry name" value="PROTEIN-EXPORT MEMBRANE PROTEIN SECG"/>
    <property type="match status" value="1"/>
</dbReference>
<evidence type="ECO:0000256" key="9">
    <source>
        <dbReference type="ARBA" id="ARBA00023136"/>
    </source>
</evidence>
<evidence type="ECO:0000256" key="6">
    <source>
        <dbReference type="ARBA" id="ARBA00022927"/>
    </source>
</evidence>
<dbReference type="PANTHER" id="PTHR34182:SF1">
    <property type="entry name" value="PROTEIN-EXPORT MEMBRANE PROTEIN SECG"/>
    <property type="match status" value="1"/>
</dbReference>
<dbReference type="NCBIfam" id="TIGR00810">
    <property type="entry name" value="secG"/>
    <property type="match status" value="1"/>
</dbReference>
<dbReference type="AlphaFoldDB" id="A0A0A7UUI3"/>
<feature type="transmembrane region" description="Helical" evidence="10">
    <location>
        <begin position="52"/>
        <end position="74"/>
    </location>
</feature>
<keyword evidence="7 10" id="KW-1133">Transmembrane helix</keyword>
<proteinExistence type="inferred from homology"/>
<evidence type="ECO:0000256" key="3">
    <source>
        <dbReference type="ARBA" id="ARBA00022448"/>
    </source>
</evidence>
<accession>A0A0A7UUI3</accession>
<evidence type="ECO:0000313" key="13">
    <source>
        <dbReference type="Proteomes" id="UP000030940"/>
    </source>
</evidence>
<keyword evidence="3 10" id="KW-0813">Transport</keyword>
<dbReference type="KEGG" id="bchi:OY14_00260"/>
<evidence type="ECO:0000256" key="2">
    <source>
        <dbReference type="ARBA" id="ARBA00008445"/>
    </source>
</evidence>
<evidence type="ECO:0000256" key="4">
    <source>
        <dbReference type="ARBA" id="ARBA00022475"/>
    </source>
</evidence>
<keyword evidence="6 10" id="KW-0653">Protein transport</keyword>
<evidence type="ECO:0000256" key="7">
    <source>
        <dbReference type="ARBA" id="ARBA00022989"/>
    </source>
</evidence>
<keyword evidence="4 10" id="KW-1003">Cell membrane</keyword>
<evidence type="ECO:0000313" key="12">
    <source>
        <dbReference type="EMBL" id="AJA89904.1"/>
    </source>
</evidence>
<feature type="transmembrane region" description="Helical" evidence="10">
    <location>
        <begin position="6"/>
        <end position="25"/>
    </location>
</feature>
<sequence>MDLFRFFIFIIFVIVSIFIILLVLIQDEQGDGIGGVFGGGSSSIFGAKSSSVAVKITGFFIALFFIFVVSLSFMNTRRADNSFLDGIKAEDKNSSTFWDNESNQSDIDVDEFKEENSKEKNN</sequence>
<keyword evidence="8 10" id="KW-0811">Translocation</keyword>
<gene>
    <name evidence="12" type="ORF">OY14_00260</name>
</gene>
<dbReference type="Proteomes" id="UP000030940">
    <property type="component" value="Chromosome"/>
</dbReference>
<comment type="function">
    <text evidence="10">Involved in protein export. Participates in an early event of protein translocation.</text>
</comment>
<dbReference type="GO" id="GO:0043952">
    <property type="term" value="P:protein transport by the Sec complex"/>
    <property type="evidence" value="ECO:0007669"/>
    <property type="project" value="TreeGrafter"/>
</dbReference>
<keyword evidence="5 10" id="KW-0812">Transmembrane</keyword>
<feature type="region of interest" description="Disordered" evidence="11">
    <location>
        <begin position="93"/>
        <end position="122"/>
    </location>
</feature>
<dbReference type="STRING" id="1245910.OY14_00260"/>
<dbReference type="GO" id="GO:0005886">
    <property type="term" value="C:plasma membrane"/>
    <property type="evidence" value="ECO:0007669"/>
    <property type="project" value="UniProtKB-SubCell"/>
</dbReference>
<reference evidence="12 13" key="1">
    <citation type="journal article" date="2015" name="Genome Announc.">
        <title>Genome Sequence of Borrelia chilensis VA1, a South American Member of the Lyme Borreliosis Group.</title>
        <authorList>
            <person name="Huang W."/>
            <person name="Ojaimi C."/>
            <person name="Fallon J.T."/>
            <person name="Travisany D."/>
            <person name="Maass A."/>
            <person name="Ivanova L."/>
            <person name="Tomova A."/>
            <person name="Gonzalez-Acuna D."/>
            <person name="Godfrey H.P."/>
            <person name="Cabello F.C."/>
        </authorList>
    </citation>
    <scope>NUCLEOTIDE SEQUENCE [LARGE SCALE GENOMIC DNA]</scope>
    <source>
        <strain evidence="12 13">VA1</strain>
    </source>
</reference>
<dbReference type="Pfam" id="PF03840">
    <property type="entry name" value="SecG"/>
    <property type="match status" value="1"/>
</dbReference>
<feature type="compositionally biased region" description="Polar residues" evidence="11">
    <location>
        <begin position="94"/>
        <end position="106"/>
    </location>
</feature>
<evidence type="ECO:0000256" key="5">
    <source>
        <dbReference type="ARBA" id="ARBA00022692"/>
    </source>
</evidence>
<keyword evidence="13" id="KW-1185">Reference proteome</keyword>
<dbReference type="HOGENOM" id="CLU_094156_0_1_12"/>
<keyword evidence="9 10" id="KW-0472">Membrane</keyword>
<dbReference type="GO" id="GO:0015450">
    <property type="term" value="F:protein-transporting ATPase activity"/>
    <property type="evidence" value="ECO:0007669"/>
    <property type="project" value="UniProtKB-UniRule"/>
</dbReference>
<evidence type="ECO:0000256" key="10">
    <source>
        <dbReference type="RuleBase" id="RU365087"/>
    </source>
</evidence>
<organism evidence="12 13">
    <name type="scientific">Borreliella chilensis</name>
    <dbReference type="NCBI Taxonomy" id="1245910"/>
    <lineage>
        <taxon>Bacteria</taxon>
        <taxon>Pseudomonadati</taxon>
        <taxon>Spirochaetota</taxon>
        <taxon>Spirochaetia</taxon>
        <taxon>Spirochaetales</taxon>
        <taxon>Borreliaceae</taxon>
        <taxon>Borreliella</taxon>
    </lineage>
</organism>